<dbReference type="SUPFAM" id="SSF52540">
    <property type="entry name" value="P-loop containing nucleoside triphosphate hydrolases"/>
    <property type="match status" value="1"/>
</dbReference>
<dbReference type="GO" id="GO:0004693">
    <property type="term" value="F:cyclin-dependent protein serine/threonine kinase activity"/>
    <property type="evidence" value="ECO:0007669"/>
    <property type="project" value="UniProtKB-EC"/>
</dbReference>
<dbReference type="Pfam" id="PF21530">
    <property type="entry name" value="Pif1_2B_dom"/>
    <property type="match status" value="1"/>
</dbReference>
<keyword evidence="11" id="KW-0347">Helicase</keyword>
<dbReference type="InterPro" id="IPR011009">
    <property type="entry name" value="Kinase-like_dom_sf"/>
</dbReference>
<organism evidence="11 12">
    <name type="scientific">Helianthus annuus</name>
    <name type="common">Common sunflower</name>
    <dbReference type="NCBI Taxonomy" id="4232"/>
    <lineage>
        <taxon>Eukaryota</taxon>
        <taxon>Viridiplantae</taxon>
        <taxon>Streptophyta</taxon>
        <taxon>Embryophyta</taxon>
        <taxon>Tracheophyta</taxon>
        <taxon>Spermatophyta</taxon>
        <taxon>Magnoliopsida</taxon>
        <taxon>eudicotyledons</taxon>
        <taxon>Gunneridae</taxon>
        <taxon>Pentapetalae</taxon>
        <taxon>asterids</taxon>
        <taxon>campanulids</taxon>
        <taxon>Asterales</taxon>
        <taxon>Asteraceae</taxon>
        <taxon>Asteroideae</taxon>
        <taxon>Heliantheae alliance</taxon>
        <taxon>Heliantheae</taxon>
        <taxon>Helianthus</taxon>
    </lineage>
</organism>
<keyword evidence="12" id="KW-1185">Reference proteome</keyword>
<dbReference type="Gene3D" id="1.10.510.10">
    <property type="entry name" value="Transferase(Phosphotransferase) domain 1"/>
    <property type="match status" value="1"/>
</dbReference>
<evidence type="ECO:0000256" key="3">
    <source>
        <dbReference type="ARBA" id="ARBA00022527"/>
    </source>
</evidence>
<dbReference type="STRING" id="4232.A0A251V430"/>
<keyword evidence="11" id="KW-0378">Hydrolase</keyword>
<dbReference type="PANTHER" id="PTHR23274">
    <property type="entry name" value="DNA HELICASE-RELATED"/>
    <property type="match status" value="1"/>
</dbReference>
<evidence type="ECO:0000256" key="7">
    <source>
        <dbReference type="ARBA" id="ARBA00022840"/>
    </source>
</evidence>
<evidence type="ECO:0000259" key="10">
    <source>
        <dbReference type="PROSITE" id="PS50011"/>
    </source>
</evidence>
<feature type="domain" description="Protein kinase" evidence="10">
    <location>
        <begin position="26"/>
        <end position="293"/>
    </location>
</feature>
<reference evidence="12" key="1">
    <citation type="journal article" date="2017" name="Nature">
        <title>The sunflower genome provides insights into oil metabolism, flowering and Asterid evolution.</title>
        <authorList>
            <person name="Badouin H."/>
            <person name="Gouzy J."/>
            <person name="Grassa C.J."/>
            <person name="Murat F."/>
            <person name="Staton S.E."/>
            <person name="Cottret L."/>
            <person name="Lelandais-Briere C."/>
            <person name="Owens G.L."/>
            <person name="Carrere S."/>
            <person name="Mayjonade B."/>
            <person name="Legrand L."/>
            <person name="Gill N."/>
            <person name="Kane N.C."/>
            <person name="Bowers J.E."/>
            <person name="Hubner S."/>
            <person name="Bellec A."/>
            <person name="Berard A."/>
            <person name="Berges H."/>
            <person name="Blanchet N."/>
            <person name="Boniface M.C."/>
            <person name="Brunel D."/>
            <person name="Catrice O."/>
            <person name="Chaidir N."/>
            <person name="Claudel C."/>
            <person name="Donnadieu C."/>
            <person name="Faraut T."/>
            <person name="Fievet G."/>
            <person name="Helmstetter N."/>
            <person name="King M."/>
            <person name="Knapp S.J."/>
            <person name="Lai Z."/>
            <person name="Le Paslier M.C."/>
            <person name="Lippi Y."/>
            <person name="Lorenzon L."/>
            <person name="Mandel J.R."/>
            <person name="Marage G."/>
            <person name="Marchand G."/>
            <person name="Marquand E."/>
            <person name="Bret-Mestries E."/>
            <person name="Morien E."/>
            <person name="Nambeesan S."/>
            <person name="Nguyen T."/>
            <person name="Pegot-Espagnet P."/>
            <person name="Pouilly N."/>
            <person name="Raftis F."/>
            <person name="Sallet E."/>
            <person name="Schiex T."/>
            <person name="Thomas J."/>
            <person name="Vandecasteele C."/>
            <person name="Vares D."/>
            <person name="Vear F."/>
            <person name="Vautrin S."/>
            <person name="Crespi M."/>
            <person name="Mangin B."/>
            <person name="Burke J.M."/>
            <person name="Salse J."/>
            <person name="Munos S."/>
            <person name="Vincourt P."/>
            <person name="Rieseberg L.H."/>
            <person name="Langlade N.B."/>
        </authorList>
    </citation>
    <scope>NUCLEOTIDE SEQUENCE [LARGE SCALE GENOMIC DNA]</scope>
    <source>
        <strain evidence="12">cv. SF193</strain>
    </source>
</reference>
<dbReference type="SUPFAM" id="SSF56112">
    <property type="entry name" value="Protein kinase-like (PK-like)"/>
    <property type="match status" value="1"/>
</dbReference>
<keyword evidence="3" id="KW-0723">Serine/threonine-protein kinase</keyword>
<dbReference type="CDD" id="cd18809">
    <property type="entry name" value="SF1_C_RecD"/>
    <property type="match status" value="1"/>
</dbReference>
<sequence length="440" mass="50040">MDPPPSTTTTTKSRSIHTRPEIITKYEIQTRIGSGTFSDVYKARRLIDNQTVTLKEVHDYQSAFREIEALQTLQHSPNVVVLHEYFWSPDEDVVLVLKYLDTELVTVLRRAKKENGLSVCEIKRWIVQILLAVDACHRSSIIHRDLKLRLRVGCQEADLKEIKEFGEWILKLGDGLLGEENDGEIDIEIPDDLLIHDQVNPISSLISFTYPDMNKFLWDLTYFQQRAILAPTNEVVDSINKELLESLPSEENVYFSSDSLCQSEEDSELNMALFPPDVLNILRLSGLPNHKLVLKLGAPVMLLGNIDQANGLCNGTRLQVTRLGKVVIEAKIITRTNIGHHTLISRLKMTPSDKRIPVKISRRQFPLSLCFAMTINKSQGQSLERVGLYLPRPVFSHGQLYVAVSRVKSRKGLKVLICDKEKRVCITTTNMVYKEVLQNL</sequence>
<dbReference type="OMA" id="DSELNMA"/>
<evidence type="ECO:0000256" key="5">
    <source>
        <dbReference type="ARBA" id="ARBA00022741"/>
    </source>
</evidence>
<evidence type="ECO:0000256" key="2">
    <source>
        <dbReference type="ARBA" id="ARBA00012425"/>
    </source>
</evidence>
<dbReference type="GO" id="GO:0005524">
    <property type="term" value="F:ATP binding"/>
    <property type="evidence" value="ECO:0007669"/>
    <property type="project" value="UniProtKB-KW"/>
</dbReference>
<evidence type="ECO:0000313" key="12">
    <source>
        <dbReference type="Proteomes" id="UP000215914"/>
    </source>
</evidence>
<dbReference type="EC" id="2.7.11.22" evidence="2"/>
<dbReference type="InParanoid" id="A0A251V430"/>
<dbReference type="Pfam" id="PF00069">
    <property type="entry name" value="Pkinase"/>
    <property type="match status" value="1"/>
</dbReference>
<keyword evidence="7" id="KW-0067">ATP-binding</keyword>
<evidence type="ECO:0000256" key="1">
    <source>
        <dbReference type="ARBA" id="ARBA00006485"/>
    </source>
</evidence>
<dbReference type="FunFam" id="3.30.200.20:FF:000664">
    <property type="entry name" value="Cyclin-dependent kinase F-1"/>
    <property type="match status" value="1"/>
</dbReference>
<dbReference type="PROSITE" id="PS50011">
    <property type="entry name" value="PROTEIN_KINASE_DOM"/>
    <property type="match status" value="1"/>
</dbReference>
<evidence type="ECO:0000256" key="6">
    <source>
        <dbReference type="ARBA" id="ARBA00022777"/>
    </source>
</evidence>
<dbReference type="InterPro" id="IPR027417">
    <property type="entry name" value="P-loop_NTPase"/>
</dbReference>
<dbReference type="InterPro" id="IPR000719">
    <property type="entry name" value="Prot_kinase_dom"/>
</dbReference>
<name>A0A251V430_HELAN</name>
<protein>
    <recommendedName>
        <fullName evidence="2">cyclin-dependent kinase</fullName>
        <ecNumber evidence="2">2.7.11.22</ecNumber>
    </recommendedName>
</protein>
<proteinExistence type="inferred from homology"/>
<dbReference type="FunFam" id="3.40.50.300:FF:002884">
    <property type="entry name" value="ATP-dependent DNA helicase"/>
    <property type="match status" value="1"/>
</dbReference>
<evidence type="ECO:0000256" key="9">
    <source>
        <dbReference type="ARBA" id="ARBA00048367"/>
    </source>
</evidence>
<dbReference type="GO" id="GO:0004386">
    <property type="term" value="F:helicase activity"/>
    <property type="evidence" value="ECO:0007669"/>
    <property type="project" value="UniProtKB-KW"/>
</dbReference>
<keyword evidence="6" id="KW-0418">Kinase</keyword>
<evidence type="ECO:0000256" key="4">
    <source>
        <dbReference type="ARBA" id="ARBA00022679"/>
    </source>
</evidence>
<dbReference type="PANTHER" id="PTHR23274:SF48">
    <property type="entry name" value="ATP-DEPENDENT DNA HELICASE"/>
    <property type="match status" value="1"/>
</dbReference>
<comment type="catalytic activity">
    <reaction evidence="9">
        <text>L-seryl-[protein] + ATP = O-phospho-L-seryl-[protein] + ADP + H(+)</text>
        <dbReference type="Rhea" id="RHEA:17989"/>
        <dbReference type="Rhea" id="RHEA-COMP:9863"/>
        <dbReference type="Rhea" id="RHEA-COMP:11604"/>
        <dbReference type="ChEBI" id="CHEBI:15378"/>
        <dbReference type="ChEBI" id="CHEBI:29999"/>
        <dbReference type="ChEBI" id="CHEBI:30616"/>
        <dbReference type="ChEBI" id="CHEBI:83421"/>
        <dbReference type="ChEBI" id="CHEBI:456216"/>
        <dbReference type="EC" id="2.7.11.22"/>
    </reaction>
</comment>
<dbReference type="SMART" id="SM00220">
    <property type="entry name" value="S_TKc"/>
    <property type="match status" value="1"/>
</dbReference>
<keyword evidence="5" id="KW-0547">Nucleotide-binding</keyword>
<dbReference type="EMBL" id="CM007892">
    <property type="protein sequence ID" value="OTG30164.1"/>
    <property type="molecule type" value="Genomic_DNA"/>
</dbReference>
<gene>
    <name evidence="11" type="ORF">HannXRQ_Chr03g0061461</name>
</gene>
<evidence type="ECO:0000256" key="8">
    <source>
        <dbReference type="ARBA" id="ARBA00047811"/>
    </source>
</evidence>
<dbReference type="InterPro" id="IPR049163">
    <property type="entry name" value="Pif1-like_2B_dom"/>
</dbReference>
<evidence type="ECO:0000313" key="11">
    <source>
        <dbReference type="EMBL" id="OTG30164.1"/>
    </source>
</evidence>
<dbReference type="AlphaFoldDB" id="A0A251V430"/>
<dbReference type="Gene3D" id="3.40.50.300">
    <property type="entry name" value="P-loop containing nucleotide triphosphate hydrolases"/>
    <property type="match status" value="1"/>
</dbReference>
<accession>A0A251V430</accession>
<comment type="similarity">
    <text evidence="1">Belongs to the protein kinase superfamily. CMGC Ser/Thr protein kinase family. CDC2/CDKX subfamily.</text>
</comment>
<keyword evidence="4" id="KW-0808">Transferase</keyword>
<comment type="catalytic activity">
    <reaction evidence="8">
        <text>L-threonyl-[protein] + ATP = O-phospho-L-threonyl-[protein] + ADP + H(+)</text>
        <dbReference type="Rhea" id="RHEA:46608"/>
        <dbReference type="Rhea" id="RHEA-COMP:11060"/>
        <dbReference type="Rhea" id="RHEA-COMP:11605"/>
        <dbReference type="ChEBI" id="CHEBI:15378"/>
        <dbReference type="ChEBI" id="CHEBI:30013"/>
        <dbReference type="ChEBI" id="CHEBI:30616"/>
        <dbReference type="ChEBI" id="CHEBI:61977"/>
        <dbReference type="ChEBI" id="CHEBI:456216"/>
        <dbReference type="EC" id="2.7.11.22"/>
    </reaction>
</comment>
<dbReference type="Proteomes" id="UP000215914">
    <property type="component" value="Chromosome 3"/>
</dbReference>
<dbReference type="GO" id="GO:0106310">
    <property type="term" value="F:protein serine kinase activity"/>
    <property type="evidence" value="ECO:0007669"/>
    <property type="project" value="RHEA"/>
</dbReference>